<feature type="region of interest" description="Disordered" evidence="1">
    <location>
        <begin position="127"/>
        <end position="146"/>
    </location>
</feature>
<gene>
    <name evidence="4" type="ORF">SAMN05660649_01509</name>
</gene>
<dbReference type="STRING" id="341036.SAMN05660649_01509"/>
<protein>
    <submittedName>
        <fullName evidence="4">Cell wall-active antibiotics response 4TMS YvqF</fullName>
    </submittedName>
</protein>
<proteinExistence type="predicted"/>
<dbReference type="RefSeq" id="WP_092470250.1">
    <property type="nucleotide sequence ID" value="NZ_FOOX01000004.1"/>
</dbReference>
<keyword evidence="2" id="KW-1133">Transmembrane helix</keyword>
<feature type="compositionally biased region" description="Basic residues" evidence="1">
    <location>
        <begin position="127"/>
        <end position="145"/>
    </location>
</feature>
<keyword evidence="2" id="KW-0472">Membrane</keyword>
<dbReference type="OrthoDB" id="2351415at2"/>
<keyword evidence="5" id="KW-1185">Reference proteome</keyword>
<evidence type="ECO:0000256" key="1">
    <source>
        <dbReference type="SAM" id="MobiDB-lite"/>
    </source>
</evidence>
<dbReference type="InterPro" id="IPR024425">
    <property type="entry name" value="LiaF-like_C"/>
</dbReference>
<feature type="region of interest" description="Disordered" evidence="1">
    <location>
        <begin position="172"/>
        <end position="217"/>
    </location>
</feature>
<name>A0A1I2RD91_9FIRM</name>
<feature type="transmembrane region" description="Helical" evidence="2">
    <location>
        <begin position="12"/>
        <end position="41"/>
    </location>
</feature>
<feature type="compositionally biased region" description="Basic and acidic residues" evidence="1">
    <location>
        <begin position="176"/>
        <end position="217"/>
    </location>
</feature>
<keyword evidence="2" id="KW-0812">Transmembrane</keyword>
<dbReference type="EMBL" id="FOOX01000004">
    <property type="protein sequence ID" value="SFG38442.1"/>
    <property type="molecule type" value="Genomic_DNA"/>
</dbReference>
<dbReference type="NCBIfam" id="NF040535">
    <property type="entry name" value="LiaF_C_term"/>
    <property type="match status" value="1"/>
</dbReference>
<dbReference type="Pfam" id="PF09922">
    <property type="entry name" value="LiaF-like_C"/>
    <property type="match status" value="1"/>
</dbReference>
<reference evidence="5" key="1">
    <citation type="submission" date="2016-10" db="EMBL/GenBank/DDBJ databases">
        <authorList>
            <person name="Varghese N."/>
            <person name="Submissions S."/>
        </authorList>
    </citation>
    <scope>NUCLEOTIDE SEQUENCE [LARGE SCALE GENOMIC DNA]</scope>
    <source>
        <strain evidence="5">DSM 17038</strain>
    </source>
</reference>
<feature type="transmembrane region" description="Helical" evidence="2">
    <location>
        <begin position="53"/>
        <end position="86"/>
    </location>
</feature>
<evidence type="ECO:0000313" key="4">
    <source>
        <dbReference type="EMBL" id="SFG38442.1"/>
    </source>
</evidence>
<dbReference type="Proteomes" id="UP000199337">
    <property type="component" value="Unassembled WGS sequence"/>
</dbReference>
<feature type="domain" description="Cell wall-active antibiotics response LiaF-like C-terminal" evidence="3">
    <location>
        <begin position="249"/>
        <end position="353"/>
    </location>
</feature>
<accession>A0A1I2RD91</accession>
<evidence type="ECO:0000313" key="5">
    <source>
        <dbReference type="Proteomes" id="UP000199337"/>
    </source>
</evidence>
<dbReference type="InterPro" id="IPR047793">
    <property type="entry name" value="LiaF_C"/>
</dbReference>
<evidence type="ECO:0000259" key="3">
    <source>
        <dbReference type="Pfam" id="PF09922"/>
    </source>
</evidence>
<organism evidence="4 5">
    <name type="scientific">Desulfotruncus arcticus DSM 17038</name>
    <dbReference type="NCBI Taxonomy" id="1121424"/>
    <lineage>
        <taxon>Bacteria</taxon>
        <taxon>Bacillati</taxon>
        <taxon>Bacillota</taxon>
        <taxon>Clostridia</taxon>
        <taxon>Eubacteriales</taxon>
        <taxon>Desulfallaceae</taxon>
        <taxon>Desulfotruncus</taxon>
    </lineage>
</organism>
<evidence type="ECO:0000256" key="2">
    <source>
        <dbReference type="SAM" id="Phobius"/>
    </source>
</evidence>
<sequence>MKPSGRNLTGLIILSTGIIVLFGVLNLGALGVALVAFFFGMNLWRNNHKVGGVSLVALGAIIFFNGFLNIDIGGVIIAVLMVYIGFRLLRRDGNKDEEEKQWTEWYEEDFRENTDAGVEAVREKKQMKWKKKRKEKSPHHKHRKTWKLEDDIDEEIEKLIYKMKNAFSSASNGYSEETHFQHTGERTHREPNSASYRADHPGEDERHEKQWEYDDKDNYQGQQYTKQYRKQRNSYRQEVSSLLGDFILRHRFELHDMKINNGLGDVKIDLSQAIIAHGDTTVEIFAGLGDVQLYVPYDLDVCVQASVLIGTLDVLNYKQDGFTRRTQTKSAGYDEATKRVNIVVTLGIGDVDVRYV</sequence>
<dbReference type="AlphaFoldDB" id="A0A1I2RD91"/>